<reference evidence="6" key="1">
    <citation type="journal article" date="2019" name="Int. J. Syst. Evol. Microbiol.">
        <title>The Global Catalogue of Microorganisms (GCM) 10K type strain sequencing project: providing services to taxonomists for standard genome sequencing and annotation.</title>
        <authorList>
            <consortium name="The Broad Institute Genomics Platform"/>
            <consortium name="The Broad Institute Genome Sequencing Center for Infectious Disease"/>
            <person name="Wu L."/>
            <person name="Ma J."/>
        </authorList>
    </citation>
    <scope>NUCLEOTIDE SEQUENCE [LARGE SCALE GENOMIC DNA]</scope>
    <source>
        <strain evidence="6">KCTC 42107</strain>
    </source>
</reference>
<dbReference type="Pfam" id="PF18962">
    <property type="entry name" value="Por_Secre_tail"/>
    <property type="match status" value="1"/>
</dbReference>
<evidence type="ECO:0000313" key="6">
    <source>
        <dbReference type="Proteomes" id="UP001597480"/>
    </source>
</evidence>
<keyword evidence="1 2" id="KW-0732">Signal</keyword>
<organism evidence="5 6">
    <name type="scientific">Flavobacterium suzhouense</name>
    <dbReference type="NCBI Taxonomy" id="1529638"/>
    <lineage>
        <taxon>Bacteria</taxon>
        <taxon>Pseudomonadati</taxon>
        <taxon>Bacteroidota</taxon>
        <taxon>Flavobacteriia</taxon>
        <taxon>Flavobacteriales</taxon>
        <taxon>Flavobacteriaceae</taxon>
        <taxon>Flavobacterium</taxon>
    </lineage>
</organism>
<comment type="caution">
    <text evidence="5">The sequence shown here is derived from an EMBL/GenBank/DDBJ whole genome shotgun (WGS) entry which is preliminary data.</text>
</comment>
<keyword evidence="6" id="KW-1185">Reference proteome</keyword>
<feature type="domain" description="T9SS-like galactose binding" evidence="4">
    <location>
        <begin position="21"/>
        <end position="146"/>
    </location>
</feature>
<dbReference type="InterPro" id="IPR056600">
    <property type="entry name" value="GBD_T9SS_assoc"/>
</dbReference>
<protein>
    <submittedName>
        <fullName evidence="5">T9SS type A sorting domain-containing protein</fullName>
    </submittedName>
</protein>
<gene>
    <name evidence="5" type="ORF">ACFSR3_06065</name>
</gene>
<dbReference type="EMBL" id="JBHUMD010000007">
    <property type="protein sequence ID" value="MFD2601615.1"/>
    <property type="molecule type" value="Genomic_DNA"/>
</dbReference>
<evidence type="ECO:0000313" key="5">
    <source>
        <dbReference type="EMBL" id="MFD2601615.1"/>
    </source>
</evidence>
<accession>A0ABW5NRQ2</accession>
<evidence type="ECO:0000259" key="4">
    <source>
        <dbReference type="Pfam" id="PF23759"/>
    </source>
</evidence>
<feature type="domain" description="T9SS-like galactose binding" evidence="4">
    <location>
        <begin position="966"/>
        <end position="1087"/>
    </location>
</feature>
<feature type="domain" description="T9SS-like galactose binding" evidence="4">
    <location>
        <begin position="421"/>
        <end position="552"/>
    </location>
</feature>
<dbReference type="Proteomes" id="UP001597480">
    <property type="component" value="Unassembled WGS sequence"/>
</dbReference>
<feature type="signal peptide" evidence="2">
    <location>
        <begin position="1"/>
        <end position="18"/>
    </location>
</feature>
<dbReference type="Pfam" id="PF23759">
    <property type="entry name" value="GBD_T9SS_assoc"/>
    <property type="match status" value="10"/>
</dbReference>
<feature type="domain" description="T9SS-like galactose binding" evidence="4">
    <location>
        <begin position="157"/>
        <end position="280"/>
    </location>
</feature>
<feature type="domain" description="Secretion system C-terminal sorting" evidence="3">
    <location>
        <begin position="1921"/>
        <end position="1988"/>
    </location>
</feature>
<evidence type="ECO:0000256" key="1">
    <source>
        <dbReference type="ARBA" id="ARBA00022729"/>
    </source>
</evidence>
<feature type="domain" description="T9SS-like galactose binding" evidence="4">
    <location>
        <begin position="827"/>
        <end position="955"/>
    </location>
</feature>
<feature type="domain" description="T9SS-like galactose binding" evidence="4">
    <location>
        <begin position="1096"/>
        <end position="1203"/>
    </location>
</feature>
<dbReference type="InterPro" id="IPR026444">
    <property type="entry name" value="Secre_tail"/>
</dbReference>
<name>A0ABW5NRQ2_9FLAO</name>
<sequence length="1990" mass="215176">MKKLFSLLLLTVTFMATAQVANDDCSNATVLQVNPNLTQTIQTSGTVAGATASPETNNCDGADDDDVWYQFTATNTSHQINIKNITGSTTDLNHVVYEGNDCSTLIQKYCSNPNNSTATGLIIGQTYKIRVYTAISTPGQTTTFDINVTTPPTAPVNDTCANATTLMVNPFGDTTITATSTLYQSTKTIALPSSNCGNENEDVWFKFIATGAKQKITTTNISGSIDGMNYAIYSGNCEALAVMTCLVPDNIIGSLVPGQTYYIRAYSWEGVSQAPSSFTISLSNLSPVNDSCTSPIALTPVATPYCSNGTPGSLVHTSPSTLTSSICGYNRNDLWYEFTATSTKHSIWLTNIVQPEGAIIQFTLFSGNCTGLTSLKCGSDTNPTYTSFVPGQTYKIRVYSTASGNVTFNICIGTLTGPPVNDNCSTAIPVLASTTSLCTQTVTGTISEATASAEPLTCTGTADDDIWYTFTATSPKHTISIKNIAGTTKQLNYTIYDSYPCEFSQFAEAFKKECGTNYSDLNNITSNYTIGQSYKIRIFSTTAITNQVISFNLCITTPDPPVVPPAPANDLCTNAITLPVNPTLEYTQQLNGTTEFATNSANTPFCNGLSTTDKDVWYQFTATSTTHLINCILPNGNIYDGVSLYNSNCNFLQGISCNQQIFRNLTVGQTYKIRIASGNPLAFTISVTTPPPPPVNDECVNALPIPVNPGLVVINSVPASINWATKSPQAICQNPQNFRDIWYTFTATSTTHHFVSESFFGFQYIALYTGNCNTLTEVLCLTSNVIFNNLVVGQNYKLRLYRHDSSGTPIYWFEDSSVAIVTPTIPANDHCANATVLAVNPSTGCSQATVGTFTSATESMGLPADAFATYLVDVWYQFTATHTSQSLYFSNVTGSHISRIEIYEGACGTLLKKGLFYPNSSSGSPEITGLTPGTTYKIRVLQQSENGDPYENSFEICLRAPYSPPANDQCSAAVILPINTGLVCETAVGGTLLGSSLSPENPITDGYYERDVWYTFTATATRHHINIGGSGYFRHILYSGSGCGALTHIYTKNNTNSIASNLTIGQTYTIRVLNSGYEKSEDANFTICIGTPVSAANDECSNAITLTVNPGEEVINFAEGSGQLALTETAGCGTKKDLWYKFTATSTLHYVDFQTTNTYNYSLTGIIMANDCSSIVCGTNVIALKNKYAPNLTIGQTYYIRLQLDLDIPGELNSFRLAITTPQAPAGDTCDNPIIIPVNPTQECDLTYTGNLIQATDSANIPGLCFASYPDLWVKFTATSSNHIIKLISNTEGSSNNKVYYSVFAGDDCNITENTCISYDYETPINCVIGETYRVRIRLRSTASYSSTPVELCVSTPTTCSNTEPFVNGYNEYVFDTEDSIPYQSGLSCIGSISNAKWFTLNITNPGDIEYTVSINKQFNPQGDPIGEVISDFSYIVWGPFSSAEQGCENLSAANILRCQSLSTYDYEPQICQFTIPNAQTGQYYIIIAGYIRPANYTANPYIKFEQTGGNAMSGNVPPPTGDTNQDFGPGQTLADIEMDDDVTWYDNPGEPLVVPFSDNDEEDEPEVPLPLTTPLVNGTTYYAAKTIYGIESFTRLAVTVNFVEEVPAPTGLAEQDFYAGETLADLVVNGENIKWYNNNEATVALPLNTLLTDGASYSASQTINGLESIQRLTVTVNEISVPSPTGEATQTFTAGETLYNLEVTGENIKWYANSSSAEVLPATTVLIDGTTYYASQTINGIESTQRLAVTVELITITPAPTGQSVQWFNEGETLANLEVTGENIKWYTDMSITTALPEETSLADGNTYYASQTVNNIESTDRLAVTAFLIAVTPAPTGDAEQTYTDGETLANLEVNGENIKWYADSFSTEELPISTPLADNTTYYASQTINEVESNERFAVTAHLILGNDDFIFNGLRYYPNPANNVLNIENTVEINSVSIVNALGQTVITKIVNNTNAQVDVSPLSKGVYFVTLNSGNARKTVKIIKE</sequence>
<dbReference type="Gene3D" id="2.60.120.380">
    <property type="match status" value="1"/>
</dbReference>
<dbReference type="NCBIfam" id="TIGR04183">
    <property type="entry name" value="Por_Secre_tail"/>
    <property type="match status" value="1"/>
</dbReference>
<evidence type="ECO:0000259" key="3">
    <source>
        <dbReference type="Pfam" id="PF18962"/>
    </source>
</evidence>
<feature type="domain" description="T9SS-like galactose binding" evidence="4">
    <location>
        <begin position="568"/>
        <end position="679"/>
    </location>
</feature>
<dbReference type="RefSeq" id="WP_379820169.1">
    <property type="nucleotide sequence ID" value="NZ_JBHUMD010000007.1"/>
</dbReference>
<evidence type="ECO:0000256" key="2">
    <source>
        <dbReference type="SAM" id="SignalP"/>
    </source>
</evidence>
<feature type="domain" description="T9SS-like galactose binding" evidence="4">
    <location>
        <begin position="326"/>
        <end position="404"/>
    </location>
</feature>
<feature type="chain" id="PRO_5046440922" evidence="2">
    <location>
        <begin position="19"/>
        <end position="1990"/>
    </location>
</feature>
<proteinExistence type="predicted"/>
<feature type="domain" description="T9SS-like galactose binding" evidence="4">
    <location>
        <begin position="1228"/>
        <end position="1343"/>
    </location>
</feature>
<feature type="domain" description="T9SS-like galactose binding" evidence="4">
    <location>
        <begin position="696"/>
        <end position="805"/>
    </location>
</feature>